<evidence type="ECO:0000313" key="3">
    <source>
        <dbReference type="EMBL" id="GJG31990.1"/>
    </source>
</evidence>
<dbReference type="AlphaFoldDB" id="A0AA37I575"/>
<name>A0AA37I575_XYLRU</name>
<comment type="caution">
    <text evidence="3">The sequence shown here is derived from an EMBL/GenBank/DDBJ whole genome shotgun (WGS) entry which is preliminary data.</text>
</comment>
<accession>A0AA37I575</accession>
<keyword evidence="2" id="KW-0732">Signal</keyword>
<sequence>MKTKFMSVSMSLLIAGFTLCACTEGLGGVGDNPITPETPTTPDEPETPTEIKGILSEISVESEGNNGVLAFTYGDDGKVTKAAYKSVDRFTGDSYEGLSCTFTYETDKITVKAKRDDNVETKVYTLTDGVVTKYADDYGYDEFTYKDGKLIGFKAWEKNEESGEMETDELFDFSWNENVIASYERYELNDQEEKEDVNNYTVTYGTVKAGVLANIFFYGGGVFELPFYVEDLAESAPIFDKLGAMPEYLPEKLVRTWKEEGNDVTRTITAKYTLDSNNLVTKVVVKVVEGENTEETTYNLKWK</sequence>
<feature type="region of interest" description="Disordered" evidence="1">
    <location>
        <begin position="30"/>
        <end position="49"/>
    </location>
</feature>
<proteinExistence type="predicted"/>
<feature type="signal peptide" evidence="2">
    <location>
        <begin position="1"/>
        <end position="20"/>
    </location>
</feature>
<dbReference type="Proteomes" id="UP000887097">
    <property type="component" value="Unassembled WGS sequence"/>
</dbReference>
<evidence type="ECO:0000313" key="4">
    <source>
        <dbReference type="Proteomes" id="UP000887097"/>
    </source>
</evidence>
<reference evidence="3" key="1">
    <citation type="submission" date="2021-08" db="EMBL/GenBank/DDBJ databases">
        <title>Prevotella lacticifex sp. nov., isolated from rumen of cow.</title>
        <authorList>
            <person name="Shinkai T."/>
            <person name="Ikeyama N."/>
            <person name="Kumagai M."/>
            <person name="Ohmori H."/>
            <person name="Sakamoto M."/>
            <person name="Ohkuma M."/>
            <person name="Mitsumori M."/>
        </authorList>
    </citation>
    <scope>NUCLEOTIDE SEQUENCE</scope>
    <source>
        <strain evidence="3">JCM 8259</strain>
    </source>
</reference>
<organism evidence="3 4">
    <name type="scientific">Xylanibacter ruminicola</name>
    <name type="common">Prevotella ruminicola</name>
    <dbReference type="NCBI Taxonomy" id="839"/>
    <lineage>
        <taxon>Bacteria</taxon>
        <taxon>Pseudomonadati</taxon>
        <taxon>Bacteroidota</taxon>
        <taxon>Bacteroidia</taxon>
        <taxon>Bacteroidales</taxon>
        <taxon>Prevotellaceae</taxon>
        <taxon>Xylanibacter</taxon>
    </lineage>
</organism>
<protein>
    <recommendedName>
        <fullName evidence="5">DUF4595 domain-containing protein</fullName>
    </recommendedName>
</protein>
<dbReference type="GeneID" id="31502058"/>
<dbReference type="RefSeq" id="WP_074683902.1">
    <property type="nucleotide sequence ID" value="NZ_BPTT01000001.1"/>
</dbReference>
<dbReference type="EMBL" id="BPTT01000001">
    <property type="protein sequence ID" value="GJG31990.1"/>
    <property type="molecule type" value="Genomic_DNA"/>
</dbReference>
<feature type="chain" id="PRO_5041415564" description="DUF4595 domain-containing protein" evidence="2">
    <location>
        <begin position="21"/>
        <end position="303"/>
    </location>
</feature>
<evidence type="ECO:0000256" key="1">
    <source>
        <dbReference type="SAM" id="MobiDB-lite"/>
    </source>
</evidence>
<evidence type="ECO:0000256" key="2">
    <source>
        <dbReference type="SAM" id="SignalP"/>
    </source>
</evidence>
<evidence type="ECO:0008006" key="5">
    <source>
        <dbReference type="Google" id="ProtNLM"/>
    </source>
</evidence>
<dbReference type="PROSITE" id="PS51257">
    <property type="entry name" value="PROKAR_LIPOPROTEIN"/>
    <property type="match status" value="1"/>
</dbReference>
<gene>
    <name evidence="3" type="ORF">PRMUPPPA20_00990</name>
</gene>